<dbReference type="AlphaFoldDB" id="A0A8S9XJG7"/>
<feature type="compositionally biased region" description="Acidic residues" evidence="1">
    <location>
        <begin position="689"/>
        <end position="709"/>
    </location>
</feature>
<evidence type="ECO:0000256" key="1">
    <source>
        <dbReference type="SAM" id="MobiDB-lite"/>
    </source>
</evidence>
<feature type="region of interest" description="Disordered" evidence="1">
    <location>
        <begin position="339"/>
        <end position="358"/>
    </location>
</feature>
<feature type="compositionally biased region" description="Acidic residues" evidence="1">
    <location>
        <begin position="633"/>
        <end position="660"/>
    </location>
</feature>
<feature type="compositionally biased region" description="Polar residues" evidence="1">
    <location>
        <begin position="671"/>
        <end position="684"/>
    </location>
</feature>
<dbReference type="Proteomes" id="UP000466442">
    <property type="component" value="Unassembled WGS sequence"/>
</dbReference>
<keyword evidence="3" id="KW-1185">Reference proteome</keyword>
<organism evidence="2 3">
    <name type="scientific">Apolygus lucorum</name>
    <name type="common">Small green plant bug</name>
    <name type="synonym">Lygocoris lucorum</name>
    <dbReference type="NCBI Taxonomy" id="248454"/>
    <lineage>
        <taxon>Eukaryota</taxon>
        <taxon>Metazoa</taxon>
        <taxon>Ecdysozoa</taxon>
        <taxon>Arthropoda</taxon>
        <taxon>Hexapoda</taxon>
        <taxon>Insecta</taxon>
        <taxon>Pterygota</taxon>
        <taxon>Neoptera</taxon>
        <taxon>Paraneoptera</taxon>
        <taxon>Hemiptera</taxon>
        <taxon>Heteroptera</taxon>
        <taxon>Panheteroptera</taxon>
        <taxon>Cimicomorpha</taxon>
        <taxon>Miridae</taxon>
        <taxon>Mirini</taxon>
        <taxon>Apolygus</taxon>
    </lineage>
</organism>
<feature type="region of interest" description="Disordered" evidence="1">
    <location>
        <begin position="557"/>
        <end position="716"/>
    </location>
</feature>
<sequence length="740" mass="81247">MLSFLMGKRKRRGERSRMGNNHSKIEENGGARGRGNETNLTDDEKGSENLSEAIPEISTITELTEVPHDAGNRDFAPPSETFVDISQEHDKTRGVTVENPTAEHCCRGLDEISPTTNSFCCNEEIISGANIEKEETNEKVKDLGRSSVGLNSTESPITCHEREQVLRITRVHSLDSSSEEPRGLNQSNSSVVVVTKCDDGRGAGQSAAKTLTDLEKSRKAFFLGLLEETVEEIYPEDVKYPPETTLEGVQVSTNCAVSDGSTVDCSENNTVGIDNVCTLTDELLIAQPKIMSDLVCDVDGSTNNIVHPIVESINLELDGNRVEGEERSNDLLSLRQFQLSKNNNDSEEDTQKSSKDIYDDVVESTIVADNEIHCLNTEDEEHSDMECDDEESGIVGNSDALSLNDLSSTNTIDERVTDSGLEIPDLDDVLHTELDEISLEEFETAAGCDANESISIDLVITEEKCDCVGVQAPEVVVENSESGPENRAEDPGQSGNDAKLDEDENCVETGEGESVDRPRGGLGTGLPGPRRGLMAPVQCAIPRDEHRVDMLTLSNGTYETFPRSNLSLASSSDESIGTKVKKHVRWADTDEGRSLESYDSYSSCSSSEDEESASEDEKPGVDQELDVTKDVTADVDEDDDEEDEDDTSDSDEESESDEDENKTGPDDTFTESDITVVNLESANESNDDKLEEDEDDEEEEEEEMEDDETETKTEENLVEKITRLQEELLSKAASLERKFL</sequence>
<name>A0A8S9XJG7_APOLU</name>
<comment type="caution">
    <text evidence="2">The sequence shown here is derived from an EMBL/GenBank/DDBJ whole genome shotgun (WGS) entry which is preliminary data.</text>
</comment>
<accession>A0A8S9XJG7</accession>
<evidence type="ECO:0000313" key="3">
    <source>
        <dbReference type="Proteomes" id="UP000466442"/>
    </source>
</evidence>
<feature type="compositionally biased region" description="Low complexity" evidence="1">
    <location>
        <begin position="597"/>
        <end position="606"/>
    </location>
</feature>
<feature type="compositionally biased region" description="Basic and acidic residues" evidence="1">
    <location>
        <begin position="585"/>
        <end position="596"/>
    </location>
</feature>
<feature type="region of interest" description="Disordered" evidence="1">
    <location>
        <begin position="477"/>
        <end position="533"/>
    </location>
</feature>
<reference evidence="2" key="1">
    <citation type="journal article" date="2021" name="Mol. Ecol. Resour.">
        <title>Apolygus lucorum genome provides insights into omnivorousness and mesophyll feeding.</title>
        <authorList>
            <person name="Liu Y."/>
            <person name="Liu H."/>
            <person name="Wang H."/>
            <person name="Huang T."/>
            <person name="Liu B."/>
            <person name="Yang B."/>
            <person name="Yin L."/>
            <person name="Li B."/>
            <person name="Zhang Y."/>
            <person name="Zhang S."/>
            <person name="Jiang F."/>
            <person name="Zhang X."/>
            <person name="Ren Y."/>
            <person name="Wang B."/>
            <person name="Wang S."/>
            <person name="Lu Y."/>
            <person name="Wu K."/>
            <person name="Fan W."/>
            <person name="Wang G."/>
        </authorList>
    </citation>
    <scope>NUCLEOTIDE SEQUENCE</scope>
    <source>
        <strain evidence="2">12Hb</strain>
    </source>
</reference>
<protein>
    <submittedName>
        <fullName evidence="2">Uncharacterized protein</fullName>
    </submittedName>
</protein>
<feature type="compositionally biased region" description="Basic and acidic residues" evidence="1">
    <location>
        <begin position="349"/>
        <end position="358"/>
    </location>
</feature>
<dbReference type="EMBL" id="WIXP02000007">
    <property type="protein sequence ID" value="KAF6208408.1"/>
    <property type="molecule type" value="Genomic_DNA"/>
</dbReference>
<feature type="region of interest" description="Disordered" evidence="1">
    <location>
        <begin position="1"/>
        <end position="50"/>
    </location>
</feature>
<feature type="compositionally biased region" description="Low complexity" evidence="1">
    <location>
        <begin position="564"/>
        <end position="575"/>
    </location>
</feature>
<feature type="compositionally biased region" description="Acidic residues" evidence="1">
    <location>
        <begin position="500"/>
        <end position="513"/>
    </location>
</feature>
<gene>
    <name evidence="2" type="ORF">GE061_016864</name>
</gene>
<feature type="compositionally biased region" description="Basic and acidic residues" evidence="1">
    <location>
        <begin position="615"/>
        <end position="632"/>
    </location>
</feature>
<proteinExistence type="predicted"/>
<evidence type="ECO:0000313" key="2">
    <source>
        <dbReference type="EMBL" id="KAF6208408.1"/>
    </source>
</evidence>